<organism evidence="9 10">
    <name type="scientific">Sulfobacillus benefaciens</name>
    <dbReference type="NCBI Taxonomy" id="453960"/>
    <lineage>
        <taxon>Bacteria</taxon>
        <taxon>Bacillati</taxon>
        <taxon>Bacillota</taxon>
        <taxon>Clostridia</taxon>
        <taxon>Eubacteriales</taxon>
        <taxon>Clostridiales Family XVII. Incertae Sedis</taxon>
        <taxon>Sulfobacillus</taxon>
    </lineage>
</organism>
<comment type="catalytic activity">
    <reaction evidence="7 8">
        <text>NAD(+) + ATP = ADP + NADP(+) + H(+)</text>
        <dbReference type="Rhea" id="RHEA:18629"/>
        <dbReference type="ChEBI" id="CHEBI:15378"/>
        <dbReference type="ChEBI" id="CHEBI:30616"/>
        <dbReference type="ChEBI" id="CHEBI:57540"/>
        <dbReference type="ChEBI" id="CHEBI:58349"/>
        <dbReference type="ChEBI" id="CHEBI:456216"/>
        <dbReference type="EC" id="2.7.1.23"/>
    </reaction>
</comment>
<accession>A0A2T2XL66</accession>
<dbReference type="Gene3D" id="2.60.200.30">
    <property type="entry name" value="Probable inorganic polyphosphate/atp-NAD kinase, domain 2"/>
    <property type="match status" value="1"/>
</dbReference>
<feature type="binding site" evidence="8">
    <location>
        <position position="154"/>
    </location>
    <ligand>
        <name>NAD(+)</name>
        <dbReference type="ChEBI" id="CHEBI:57540"/>
    </ligand>
</feature>
<comment type="caution">
    <text evidence="8">Lacks conserved residue(s) required for the propagation of feature annotation.</text>
</comment>
<evidence type="ECO:0000256" key="8">
    <source>
        <dbReference type="HAMAP-Rule" id="MF_00361"/>
    </source>
</evidence>
<dbReference type="GO" id="GO:0046872">
    <property type="term" value="F:metal ion binding"/>
    <property type="evidence" value="ECO:0007669"/>
    <property type="project" value="UniProtKB-UniRule"/>
</dbReference>
<reference evidence="9 10" key="1">
    <citation type="journal article" date="2014" name="BMC Genomics">
        <title>Comparison of environmental and isolate Sulfobacillus genomes reveals diverse carbon, sulfur, nitrogen, and hydrogen metabolisms.</title>
        <authorList>
            <person name="Justice N.B."/>
            <person name="Norman A."/>
            <person name="Brown C.T."/>
            <person name="Singh A."/>
            <person name="Thomas B.C."/>
            <person name="Banfield J.F."/>
        </authorList>
    </citation>
    <scope>NUCLEOTIDE SEQUENCE [LARGE SCALE GENOMIC DNA]</scope>
    <source>
        <strain evidence="9">AMDSBA4</strain>
    </source>
</reference>
<dbReference type="GO" id="GO:0005524">
    <property type="term" value="F:ATP binding"/>
    <property type="evidence" value="ECO:0007669"/>
    <property type="project" value="UniProtKB-KW"/>
</dbReference>
<dbReference type="InterPro" id="IPR002504">
    <property type="entry name" value="NADK"/>
</dbReference>
<dbReference type="EMBL" id="PXYW01000003">
    <property type="protein sequence ID" value="PSR35227.1"/>
    <property type="molecule type" value="Genomic_DNA"/>
</dbReference>
<dbReference type="EC" id="2.7.1.23" evidence="8"/>
<keyword evidence="5 8" id="KW-0521">NADP</keyword>
<feature type="binding site" evidence="8">
    <location>
        <begin position="143"/>
        <end position="144"/>
    </location>
    <ligand>
        <name>NAD(+)</name>
        <dbReference type="ChEBI" id="CHEBI:57540"/>
    </ligand>
</feature>
<evidence type="ECO:0000256" key="6">
    <source>
        <dbReference type="ARBA" id="ARBA00023027"/>
    </source>
</evidence>
<evidence type="ECO:0000256" key="1">
    <source>
        <dbReference type="ARBA" id="ARBA00022679"/>
    </source>
</evidence>
<dbReference type="PANTHER" id="PTHR20275:SF0">
    <property type="entry name" value="NAD KINASE"/>
    <property type="match status" value="1"/>
</dbReference>
<protein>
    <recommendedName>
        <fullName evidence="8">NAD kinase</fullName>
        <ecNumber evidence="8">2.7.1.23</ecNumber>
    </recommendedName>
    <alternativeName>
        <fullName evidence="8">ATP-dependent NAD kinase</fullName>
    </alternativeName>
</protein>
<comment type="similarity">
    <text evidence="8">Belongs to the NAD kinase family.</text>
</comment>
<dbReference type="GO" id="GO:0019674">
    <property type="term" value="P:NAD+ metabolic process"/>
    <property type="evidence" value="ECO:0007669"/>
    <property type="project" value="InterPro"/>
</dbReference>
<dbReference type="Proteomes" id="UP000242972">
    <property type="component" value="Unassembled WGS sequence"/>
</dbReference>
<feature type="binding site" evidence="8">
    <location>
        <position position="173"/>
    </location>
    <ligand>
        <name>NAD(+)</name>
        <dbReference type="ChEBI" id="CHEBI:57540"/>
    </ligand>
</feature>
<feature type="binding site" evidence="8">
    <location>
        <position position="74"/>
    </location>
    <ligand>
        <name>NAD(+)</name>
        <dbReference type="ChEBI" id="CHEBI:57540"/>
    </ligand>
</feature>
<dbReference type="AlphaFoldDB" id="A0A2T2XL66"/>
<proteinExistence type="inferred from homology"/>
<keyword evidence="3 8" id="KW-0418">Kinase</keyword>
<keyword evidence="2 8" id="KW-0547">Nucleotide-binding</keyword>
<evidence type="ECO:0000313" key="9">
    <source>
        <dbReference type="EMBL" id="PSR35227.1"/>
    </source>
</evidence>
<dbReference type="Gene3D" id="3.40.50.10330">
    <property type="entry name" value="Probable inorganic polyphosphate/atp-NAD kinase, domain 1"/>
    <property type="match status" value="1"/>
</dbReference>
<feature type="binding site" evidence="8">
    <location>
        <begin position="184"/>
        <end position="189"/>
    </location>
    <ligand>
        <name>NAD(+)</name>
        <dbReference type="ChEBI" id="CHEBI:57540"/>
    </ligand>
</feature>
<evidence type="ECO:0000256" key="2">
    <source>
        <dbReference type="ARBA" id="ARBA00022741"/>
    </source>
</evidence>
<sequence>MKQALVWPNPEKDQVRGLIGQMARWFSQHRVMMRIPKDLADAVGFSEYSLDTSELTADSIDWIVVLGGDGTLLRAAKELAFLERPVLGVNLGHLGFLTEVEVPDLLLALSSLLQGEYTIDERHLLSASVLRDGQQLARFDAMNDVVVAKGPFARLINLETFVDNAYVTTYPADGLIVATPTGSTAYSLSAGGPILAPDLSNMVITPICPHSFFDRSIVIDGSHQIKIRIRTIHRDTLVTIDGQEGHPLEDGDEVVVETSPITIRLIRRPGWSFFHVLRGWRKGH</sequence>
<comment type="caution">
    <text evidence="9">The sequence shown here is derived from an EMBL/GenBank/DDBJ whole genome shotgun (WGS) entry which is preliminary data.</text>
</comment>
<dbReference type="InterPro" id="IPR017438">
    <property type="entry name" value="ATP-NAD_kinase_N"/>
</dbReference>
<keyword evidence="4 8" id="KW-0067">ATP-binding</keyword>
<evidence type="ECO:0000256" key="4">
    <source>
        <dbReference type="ARBA" id="ARBA00022840"/>
    </source>
</evidence>
<dbReference type="GO" id="GO:0051287">
    <property type="term" value="F:NAD binding"/>
    <property type="evidence" value="ECO:0007669"/>
    <property type="project" value="UniProtKB-ARBA"/>
</dbReference>
<dbReference type="InterPro" id="IPR017437">
    <property type="entry name" value="ATP-NAD_kinase_PpnK-typ_C"/>
</dbReference>
<comment type="cofactor">
    <cofactor evidence="8">
        <name>a divalent metal cation</name>
        <dbReference type="ChEBI" id="CHEBI:60240"/>
    </cofactor>
</comment>
<dbReference type="Pfam" id="PF20143">
    <property type="entry name" value="NAD_kinase_C"/>
    <property type="match status" value="1"/>
</dbReference>
<dbReference type="HAMAP" id="MF_00361">
    <property type="entry name" value="NAD_kinase"/>
    <property type="match status" value="1"/>
</dbReference>
<comment type="function">
    <text evidence="8">Involved in the regulation of the intracellular balance of NAD and NADP, and is a key enzyme in the biosynthesis of NADP. Catalyzes specifically the phosphorylation on 2'-hydroxyl of the adenosine moiety of NAD to yield NADP.</text>
</comment>
<feature type="binding site" evidence="8">
    <location>
        <begin position="69"/>
        <end position="70"/>
    </location>
    <ligand>
        <name>NAD(+)</name>
        <dbReference type="ChEBI" id="CHEBI:57540"/>
    </ligand>
</feature>
<evidence type="ECO:0000256" key="7">
    <source>
        <dbReference type="ARBA" id="ARBA00047925"/>
    </source>
</evidence>
<keyword evidence="6 8" id="KW-0520">NAD</keyword>
<keyword evidence="8" id="KW-0963">Cytoplasm</keyword>
<keyword evidence="1 8" id="KW-0808">Transferase</keyword>
<feature type="active site" description="Proton acceptor" evidence="8">
    <location>
        <position position="69"/>
    </location>
</feature>
<evidence type="ECO:0000313" key="10">
    <source>
        <dbReference type="Proteomes" id="UP000242972"/>
    </source>
</evidence>
<name>A0A2T2XL66_9FIRM</name>
<dbReference type="Pfam" id="PF01513">
    <property type="entry name" value="NAD_kinase"/>
    <property type="match status" value="1"/>
</dbReference>
<dbReference type="InterPro" id="IPR016064">
    <property type="entry name" value="NAD/diacylglycerol_kinase_sf"/>
</dbReference>
<comment type="subcellular location">
    <subcellularLocation>
        <location evidence="8">Cytoplasm</location>
    </subcellularLocation>
</comment>
<dbReference type="GO" id="GO:0006741">
    <property type="term" value="P:NADP+ biosynthetic process"/>
    <property type="evidence" value="ECO:0007669"/>
    <property type="project" value="UniProtKB-UniRule"/>
</dbReference>
<evidence type="ECO:0000256" key="5">
    <source>
        <dbReference type="ARBA" id="ARBA00022857"/>
    </source>
</evidence>
<dbReference type="SUPFAM" id="SSF111331">
    <property type="entry name" value="NAD kinase/diacylglycerol kinase-like"/>
    <property type="match status" value="1"/>
</dbReference>
<gene>
    <name evidence="8" type="primary">nadK</name>
    <name evidence="9" type="ORF">C7B46_02120</name>
</gene>
<dbReference type="GO" id="GO:0005737">
    <property type="term" value="C:cytoplasm"/>
    <property type="evidence" value="ECO:0007669"/>
    <property type="project" value="UniProtKB-SubCell"/>
</dbReference>
<feature type="binding site" evidence="8">
    <location>
        <position position="243"/>
    </location>
    <ligand>
        <name>NAD(+)</name>
        <dbReference type="ChEBI" id="CHEBI:57540"/>
    </ligand>
</feature>
<dbReference type="PANTHER" id="PTHR20275">
    <property type="entry name" value="NAD KINASE"/>
    <property type="match status" value="1"/>
</dbReference>
<dbReference type="GO" id="GO:0003951">
    <property type="term" value="F:NAD+ kinase activity"/>
    <property type="evidence" value="ECO:0007669"/>
    <property type="project" value="UniProtKB-UniRule"/>
</dbReference>
<evidence type="ECO:0000256" key="3">
    <source>
        <dbReference type="ARBA" id="ARBA00022777"/>
    </source>
</evidence>
<dbReference type="FunFam" id="2.60.200.30:FF:000009">
    <property type="entry name" value="Poly(P)/ATP NAD kinase"/>
    <property type="match status" value="1"/>
</dbReference>